<feature type="compositionally biased region" description="Polar residues" evidence="3">
    <location>
        <begin position="43"/>
        <end position="52"/>
    </location>
</feature>
<dbReference type="PANTHER" id="PTHR37469">
    <property type="entry name" value="CELLOBIONIC ACID PHOSPHORYLASE-RELATED"/>
    <property type="match status" value="1"/>
</dbReference>
<dbReference type="GO" id="GO:0005975">
    <property type="term" value="P:carbohydrate metabolic process"/>
    <property type="evidence" value="ECO:0007669"/>
    <property type="project" value="InterPro"/>
</dbReference>
<reference evidence="5 6" key="1">
    <citation type="submission" date="2019-02" db="EMBL/GenBank/DDBJ databases">
        <title>Deep-cultivation of Planctomycetes and their phenomic and genomic characterization uncovers novel biology.</title>
        <authorList>
            <person name="Wiegand S."/>
            <person name="Jogler M."/>
            <person name="Boedeker C."/>
            <person name="Pinto D."/>
            <person name="Vollmers J."/>
            <person name="Rivas-Marin E."/>
            <person name="Kohn T."/>
            <person name="Peeters S.H."/>
            <person name="Heuer A."/>
            <person name="Rast P."/>
            <person name="Oberbeckmann S."/>
            <person name="Bunk B."/>
            <person name="Jeske O."/>
            <person name="Meyerdierks A."/>
            <person name="Storesund J.E."/>
            <person name="Kallscheuer N."/>
            <person name="Luecker S."/>
            <person name="Lage O.M."/>
            <person name="Pohl T."/>
            <person name="Merkel B.J."/>
            <person name="Hornburger P."/>
            <person name="Mueller R.-W."/>
            <person name="Bruemmer F."/>
            <person name="Labrenz M."/>
            <person name="Spormann A.M."/>
            <person name="Op den Camp H."/>
            <person name="Overmann J."/>
            <person name="Amann R."/>
            <person name="Jetten M.S.M."/>
            <person name="Mascher T."/>
            <person name="Medema M.H."/>
            <person name="Devos D.P."/>
            <person name="Kaster A.-K."/>
            <person name="Ovreas L."/>
            <person name="Rohde M."/>
            <person name="Galperin M.Y."/>
            <person name="Jogler C."/>
        </authorList>
    </citation>
    <scope>NUCLEOTIDE SEQUENCE [LARGE SCALE GENOMIC DNA]</scope>
    <source>
        <strain evidence="5 6">HG15A2</strain>
    </source>
</reference>
<dbReference type="PANTHER" id="PTHR37469:SF2">
    <property type="entry name" value="CELLOBIONIC ACID PHOSPHORYLASE"/>
    <property type="match status" value="1"/>
</dbReference>
<dbReference type="OrthoDB" id="9769991at2"/>
<accession>A0A517MPV6</accession>
<protein>
    <submittedName>
        <fullName evidence="5">N,N'-diacetylchitobiose phosphorylase</fullName>
        <ecNumber evidence="5">2.4.1.280</ecNumber>
    </submittedName>
</protein>
<dbReference type="InterPro" id="IPR033432">
    <property type="entry name" value="GH94_catalytic"/>
</dbReference>
<dbReference type="Pfam" id="PF17167">
    <property type="entry name" value="Glyco_hydro_94"/>
    <property type="match status" value="1"/>
</dbReference>
<dbReference type="AlphaFoldDB" id="A0A517MPV6"/>
<gene>
    <name evidence="5" type="primary">chbP</name>
    <name evidence="5" type="ORF">HG15A2_01770</name>
</gene>
<dbReference type="InterPro" id="IPR008928">
    <property type="entry name" value="6-hairpin_glycosidase_sf"/>
</dbReference>
<keyword evidence="6" id="KW-1185">Reference proteome</keyword>
<feature type="region of interest" description="Disordered" evidence="3">
    <location>
        <begin position="276"/>
        <end position="296"/>
    </location>
</feature>
<dbReference type="Proteomes" id="UP000319852">
    <property type="component" value="Chromosome"/>
</dbReference>
<evidence type="ECO:0000313" key="5">
    <source>
        <dbReference type="EMBL" id="QDS96918.1"/>
    </source>
</evidence>
<dbReference type="Gene3D" id="1.50.10.10">
    <property type="match status" value="1"/>
</dbReference>
<dbReference type="EMBL" id="CP036263">
    <property type="protein sequence ID" value="QDS96918.1"/>
    <property type="molecule type" value="Genomic_DNA"/>
</dbReference>
<dbReference type="InterPro" id="IPR052047">
    <property type="entry name" value="GH94_Enzymes"/>
</dbReference>
<dbReference type="SUPFAM" id="SSF48208">
    <property type="entry name" value="Six-hairpin glycosidases"/>
    <property type="match status" value="1"/>
</dbReference>
<feature type="domain" description="Glycosyl hydrolase 94 catalytic" evidence="4">
    <location>
        <begin position="507"/>
        <end position="905"/>
    </location>
</feature>
<evidence type="ECO:0000256" key="2">
    <source>
        <dbReference type="ARBA" id="ARBA00022679"/>
    </source>
</evidence>
<keyword evidence="1 5" id="KW-0328">Glycosyltransferase</keyword>
<feature type="region of interest" description="Disordered" evidence="3">
    <location>
        <begin position="1"/>
        <end position="52"/>
    </location>
</feature>
<evidence type="ECO:0000256" key="3">
    <source>
        <dbReference type="SAM" id="MobiDB-lite"/>
    </source>
</evidence>
<sequence>MPQEPITLDDNAAGRTELGQTTQARDALRSSKTPAVGDACKSPQENLQSPTSSLASELAVIRELVADCENQIQRGDARRLPGNTAFLADGRVLCRERKIGESRYPYGLEGFNFWVSATGAMHANQGLFFLFLPTPEGREPPIAFFAGCRPEDSEFIDGDLYAPHSLLPTPVIDQSEGRTVDRYTVFGHDAAYFVSETPELLTIVRVFVDQTHAQQEGQEGIASAARLHFSTHVENRTGRPLETYSSAYFNPFCRHSFGESNEDRWYKQVWVDSHEGASQTAAPSHEDSSKGHSPAAPGDIYLPSFIVRVNEELNRLQSISNFALLRRAVGMTNAITGHPVDLSMKPAKQDADAPLASGEMTAQVCTSRQAYVGARRRTLGSSKFLTQGHFEEDVPLTVFTDNAVAGDLLRFVLPPDTYLSMEYSLSMPTSEAALEEEKTVPLGLADPSAAMSRVRRKIQEPGDLKLSVVGAGPGGLAEESVNHFFGYLKKQVAICALLKGYMNPTPNSLIGIRDVFQAIEGHLFDRPLESREKILEALAYVLEDGRCPRQYSLPENGKPGRADLREYIDQGVWVVSAIHTYLAATGDASLLAEIAGYHRVSPADPLVIEESERRDTVLDHLNLIMDYLTRQRDPQTGLVLALYGDWNDAIDGLGLTTDPNEKFGTGVSVMVSLQLYQNCREMIEMLHAFGHADSEQLGSDNPVQRYRLLERQLHEGLLKHAVVRQDGESRIVHGWGDRRSYYVGSFCDPDGAARDGLTSNAYWILSDMIRTELSLREPVLAAMERLDSTYGMKTFEPGFTRADEGVGRIGKLPVGSAENGATYVHATTFAIAALFKIGESEKAWEQIHKILPFAAHHKTLSHSPFVMPNSYSENPEFNLTGQSMDDWQTGSSNVLLKLFIRYVFGFQPTLDALEIAPAEGFPFAAFEFQATAQGRRVKLCLERPAADQALQRREIYLDGKQLNLETPDELSGLRHARIPYAELSKNTVNQIRIVEPNAR</sequence>
<evidence type="ECO:0000259" key="4">
    <source>
        <dbReference type="Pfam" id="PF17167"/>
    </source>
</evidence>
<dbReference type="EC" id="2.4.1.280" evidence="5"/>
<name>A0A517MPV6_9BACT</name>
<organism evidence="5 6">
    <name type="scientific">Adhaeretor mobilis</name>
    <dbReference type="NCBI Taxonomy" id="1930276"/>
    <lineage>
        <taxon>Bacteria</taxon>
        <taxon>Pseudomonadati</taxon>
        <taxon>Planctomycetota</taxon>
        <taxon>Planctomycetia</taxon>
        <taxon>Pirellulales</taxon>
        <taxon>Lacipirellulaceae</taxon>
        <taxon>Adhaeretor</taxon>
    </lineage>
</organism>
<dbReference type="RefSeq" id="WP_145056896.1">
    <property type="nucleotide sequence ID" value="NZ_CP036263.1"/>
</dbReference>
<dbReference type="InterPro" id="IPR012341">
    <property type="entry name" value="6hp_glycosidase-like_sf"/>
</dbReference>
<keyword evidence="2 5" id="KW-0808">Transferase</keyword>
<dbReference type="KEGG" id="amob:HG15A2_01770"/>
<dbReference type="GO" id="GO:0016757">
    <property type="term" value="F:glycosyltransferase activity"/>
    <property type="evidence" value="ECO:0007669"/>
    <property type="project" value="UniProtKB-KW"/>
</dbReference>
<proteinExistence type="predicted"/>
<evidence type="ECO:0000256" key="1">
    <source>
        <dbReference type="ARBA" id="ARBA00022676"/>
    </source>
</evidence>
<evidence type="ECO:0000313" key="6">
    <source>
        <dbReference type="Proteomes" id="UP000319852"/>
    </source>
</evidence>